<dbReference type="InterPro" id="IPR050109">
    <property type="entry name" value="HTH-type_TetR-like_transc_reg"/>
</dbReference>
<accession>A0A4U8YQ43</accession>
<dbReference type="Gene3D" id="1.10.357.10">
    <property type="entry name" value="Tetracycline Repressor, domain 2"/>
    <property type="match status" value="1"/>
</dbReference>
<dbReference type="GO" id="GO:0000976">
    <property type="term" value="F:transcription cis-regulatory region binding"/>
    <property type="evidence" value="ECO:0007669"/>
    <property type="project" value="TreeGrafter"/>
</dbReference>
<evidence type="ECO:0000313" key="7">
    <source>
        <dbReference type="EMBL" id="VFQ45844.1"/>
    </source>
</evidence>
<keyword evidence="8" id="KW-1185">Reference proteome</keyword>
<gene>
    <name evidence="7" type="ORF">MSL71_35060</name>
</gene>
<dbReference type="Pfam" id="PF00440">
    <property type="entry name" value="TetR_N"/>
    <property type="match status" value="1"/>
</dbReference>
<evidence type="ECO:0000256" key="3">
    <source>
        <dbReference type="ARBA" id="ARBA00023125"/>
    </source>
</evidence>
<dbReference type="RefSeq" id="WP_180142860.1">
    <property type="nucleotide sequence ID" value="NZ_CAADHO010000006.1"/>
</dbReference>
<dbReference type="PROSITE" id="PS50977">
    <property type="entry name" value="HTH_TETR_2"/>
    <property type="match status" value="1"/>
</dbReference>
<keyword evidence="1" id="KW-0678">Repressor</keyword>
<keyword evidence="4" id="KW-0804">Transcription</keyword>
<dbReference type="AlphaFoldDB" id="A0A4U8YQ43"/>
<reference evidence="7 8" key="1">
    <citation type="submission" date="2019-03" db="EMBL/GenBank/DDBJ databases">
        <authorList>
            <person name="Nijsse B."/>
        </authorList>
    </citation>
    <scope>NUCLEOTIDE SEQUENCE [LARGE SCALE GENOMIC DNA]</scope>
    <source>
        <strain evidence="7">Desulfoluna butyratoxydans MSL71</strain>
    </source>
</reference>
<dbReference type="Pfam" id="PF13977">
    <property type="entry name" value="TetR_C_6"/>
    <property type="match status" value="1"/>
</dbReference>
<evidence type="ECO:0000256" key="2">
    <source>
        <dbReference type="ARBA" id="ARBA00023015"/>
    </source>
</evidence>
<dbReference type="InterPro" id="IPR036271">
    <property type="entry name" value="Tet_transcr_reg_TetR-rel_C_sf"/>
</dbReference>
<proteinExistence type="predicted"/>
<dbReference type="Proteomes" id="UP000507962">
    <property type="component" value="Unassembled WGS sequence"/>
</dbReference>
<evidence type="ECO:0000256" key="1">
    <source>
        <dbReference type="ARBA" id="ARBA00022491"/>
    </source>
</evidence>
<keyword evidence="3 5" id="KW-0238">DNA-binding</keyword>
<protein>
    <submittedName>
        <fullName evidence="7">Beti-type transcriptional repressor c-terminal</fullName>
    </submittedName>
</protein>
<evidence type="ECO:0000256" key="5">
    <source>
        <dbReference type="PROSITE-ProRule" id="PRU00335"/>
    </source>
</evidence>
<dbReference type="EMBL" id="CAADHO010000006">
    <property type="protein sequence ID" value="VFQ45844.1"/>
    <property type="molecule type" value="Genomic_DNA"/>
</dbReference>
<feature type="domain" description="HTH tetR-type" evidence="6">
    <location>
        <begin position="9"/>
        <end position="69"/>
    </location>
</feature>
<dbReference type="PANTHER" id="PTHR30055:SF234">
    <property type="entry name" value="HTH-TYPE TRANSCRIPTIONAL REGULATOR BETI"/>
    <property type="match status" value="1"/>
</dbReference>
<dbReference type="GO" id="GO:0003700">
    <property type="term" value="F:DNA-binding transcription factor activity"/>
    <property type="evidence" value="ECO:0007669"/>
    <property type="project" value="TreeGrafter"/>
</dbReference>
<evidence type="ECO:0000256" key="4">
    <source>
        <dbReference type="ARBA" id="ARBA00023163"/>
    </source>
</evidence>
<dbReference type="SUPFAM" id="SSF48498">
    <property type="entry name" value="Tetracyclin repressor-like, C-terminal domain"/>
    <property type="match status" value="1"/>
</dbReference>
<dbReference type="InterPro" id="IPR009057">
    <property type="entry name" value="Homeodomain-like_sf"/>
</dbReference>
<dbReference type="InterPro" id="IPR001647">
    <property type="entry name" value="HTH_TetR"/>
</dbReference>
<dbReference type="InterPro" id="IPR039538">
    <property type="entry name" value="BetI_C"/>
</dbReference>
<sequence>MAHLSELEAIRKSQILDAAVRTIADKGSTNVRMDDIAHRSGLSKGGIAYYFSSKESLIKAAFNAYFDAVFGAVQRELEQEPSVFSRLARIHLLFDREREEVETGYPLVADFMYQAMHHPEYRPLFARWAERCVALLTGTLKEGMARGLFVGMDPEPVARSIAAIYQGVGQRWFLAPETHTRAWALTTLEYAVMGVLVPFLAPGVELTRESSG</sequence>
<keyword evidence="2" id="KW-0805">Transcription regulation</keyword>
<name>A0A4U8YQ43_9BACT</name>
<evidence type="ECO:0000313" key="8">
    <source>
        <dbReference type="Proteomes" id="UP000507962"/>
    </source>
</evidence>
<evidence type="ECO:0000259" key="6">
    <source>
        <dbReference type="PROSITE" id="PS50977"/>
    </source>
</evidence>
<organism evidence="7 8">
    <name type="scientific">Desulfoluna butyratoxydans</name>
    <dbReference type="NCBI Taxonomy" id="231438"/>
    <lineage>
        <taxon>Bacteria</taxon>
        <taxon>Pseudomonadati</taxon>
        <taxon>Thermodesulfobacteriota</taxon>
        <taxon>Desulfobacteria</taxon>
        <taxon>Desulfobacterales</taxon>
        <taxon>Desulfolunaceae</taxon>
        <taxon>Desulfoluna</taxon>
    </lineage>
</organism>
<dbReference type="PANTHER" id="PTHR30055">
    <property type="entry name" value="HTH-TYPE TRANSCRIPTIONAL REGULATOR RUTR"/>
    <property type="match status" value="1"/>
</dbReference>
<dbReference type="PRINTS" id="PR00455">
    <property type="entry name" value="HTHTETR"/>
</dbReference>
<feature type="DNA-binding region" description="H-T-H motif" evidence="5">
    <location>
        <begin position="32"/>
        <end position="51"/>
    </location>
</feature>
<dbReference type="SUPFAM" id="SSF46689">
    <property type="entry name" value="Homeodomain-like"/>
    <property type="match status" value="1"/>
</dbReference>